<feature type="transmembrane region" description="Helical" evidence="1">
    <location>
        <begin position="86"/>
        <end position="105"/>
    </location>
</feature>
<organism evidence="2 3">
    <name type="scientific">Bremerella alba</name>
    <dbReference type="NCBI Taxonomy" id="980252"/>
    <lineage>
        <taxon>Bacteria</taxon>
        <taxon>Pseudomonadati</taxon>
        <taxon>Planctomycetota</taxon>
        <taxon>Planctomycetia</taxon>
        <taxon>Pirellulales</taxon>
        <taxon>Pirellulaceae</taxon>
        <taxon>Bremerella</taxon>
    </lineage>
</organism>
<evidence type="ECO:0000313" key="2">
    <source>
        <dbReference type="EMBL" id="MBA2114714.1"/>
    </source>
</evidence>
<keyword evidence="1" id="KW-1133">Transmembrane helix</keyword>
<evidence type="ECO:0000256" key="1">
    <source>
        <dbReference type="SAM" id="Phobius"/>
    </source>
</evidence>
<feature type="transmembrane region" description="Helical" evidence="1">
    <location>
        <begin position="6"/>
        <end position="27"/>
    </location>
</feature>
<dbReference type="EMBL" id="JABRWO010000004">
    <property type="protein sequence ID" value="MBA2114714.1"/>
    <property type="molecule type" value="Genomic_DNA"/>
</dbReference>
<dbReference type="Proteomes" id="UP000551616">
    <property type="component" value="Unassembled WGS sequence"/>
</dbReference>
<evidence type="ECO:0000313" key="3">
    <source>
        <dbReference type="Proteomes" id="UP000551616"/>
    </source>
</evidence>
<protein>
    <submittedName>
        <fullName evidence="2">Uncharacterized protein</fullName>
    </submittedName>
</protein>
<accession>A0A7V8V4T8</accession>
<feature type="transmembrane region" description="Helical" evidence="1">
    <location>
        <begin position="65"/>
        <end position="81"/>
    </location>
</feature>
<name>A0A7V8V4T8_9BACT</name>
<comment type="caution">
    <text evidence="2">The sequence shown here is derived from an EMBL/GenBank/DDBJ whole genome shotgun (WGS) entry which is preliminary data.</text>
</comment>
<gene>
    <name evidence="2" type="ORF">HOV93_18800</name>
</gene>
<keyword evidence="1" id="KW-0472">Membrane</keyword>
<sequence>MADKKVSWAAWGWLTLLVLMLVIPILGVAIDQASALGSLLFPVIVGCMLGASTFLAALYVKNYPWWWSIALAVWTLMLVFFHRQLGLLLTGGVLGCVLVVFRTPLLQAGQRMVRWYLNRRKSETSD</sequence>
<dbReference type="AlphaFoldDB" id="A0A7V8V4T8"/>
<reference evidence="2 3" key="1">
    <citation type="submission" date="2020-05" db="EMBL/GenBank/DDBJ databases">
        <title>Bremerella alba sp. nov., a novel planctomycete isolated from the surface of the macroalga Fucus spiralis.</title>
        <authorList>
            <person name="Godinho O."/>
            <person name="Botelho R."/>
            <person name="Albuquerque L."/>
            <person name="Wiegand S."/>
            <person name="Da Costa M.S."/>
            <person name="Lobo-Da-Cunha A."/>
            <person name="Jogler C."/>
            <person name="Lage O.M."/>
        </authorList>
    </citation>
    <scope>NUCLEOTIDE SEQUENCE [LARGE SCALE GENOMIC DNA]</scope>
    <source>
        <strain evidence="2 3">FF15</strain>
    </source>
</reference>
<feature type="transmembrane region" description="Helical" evidence="1">
    <location>
        <begin position="39"/>
        <end position="59"/>
    </location>
</feature>
<dbReference type="RefSeq" id="WP_207396167.1">
    <property type="nucleotide sequence ID" value="NZ_JABRWO010000004.1"/>
</dbReference>
<proteinExistence type="predicted"/>
<keyword evidence="1" id="KW-0812">Transmembrane</keyword>
<keyword evidence="3" id="KW-1185">Reference proteome</keyword>